<accession>A0ABU9Y7W1</accession>
<name>A0ABU9Y7W1_9SPHN</name>
<protein>
    <recommendedName>
        <fullName evidence="3">Anti-sigma factor NepR domain-containing protein</fullName>
    </recommendedName>
</protein>
<dbReference type="EMBL" id="JBDIME010000021">
    <property type="protein sequence ID" value="MEN2791900.1"/>
    <property type="molecule type" value="Genomic_DNA"/>
</dbReference>
<sequence>MSINTAPLADDTGMKGFMVAAPRSSDPISGALRAAFGLQPDSISDDFSALLRRIDQADREASSH</sequence>
<gene>
    <name evidence="1" type="ORF">ABC974_19870</name>
</gene>
<comment type="caution">
    <text evidence="1">The sequence shown here is derived from an EMBL/GenBank/DDBJ whole genome shotgun (WGS) entry which is preliminary data.</text>
</comment>
<dbReference type="Proteomes" id="UP001419910">
    <property type="component" value="Unassembled WGS sequence"/>
</dbReference>
<keyword evidence="2" id="KW-1185">Reference proteome</keyword>
<organism evidence="1 2">
    <name type="scientific">Sphingomonas oligophenolica</name>
    <dbReference type="NCBI Taxonomy" id="301154"/>
    <lineage>
        <taxon>Bacteria</taxon>
        <taxon>Pseudomonadati</taxon>
        <taxon>Pseudomonadota</taxon>
        <taxon>Alphaproteobacteria</taxon>
        <taxon>Sphingomonadales</taxon>
        <taxon>Sphingomonadaceae</taxon>
        <taxon>Sphingomonas</taxon>
    </lineage>
</organism>
<evidence type="ECO:0000313" key="2">
    <source>
        <dbReference type="Proteomes" id="UP001419910"/>
    </source>
</evidence>
<reference evidence="1 2" key="1">
    <citation type="submission" date="2024-05" db="EMBL/GenBank/DDBJ databases">
        <authorList>
            <person name="Liu Q."/>
            <person name="Xin Y.-H."/>
        </authorList>
    </citation>
    <scope>NUCLEOTIDE SEQUENCE [LARGE SCALE GENOMIC DNA]</scope>
    <source>
        <strain evidence="1 2">CGMCC 1.10181</strain>
    </source>
</reference>
<proteinExistence type="predicted"/>
<dbReference type="RefSeq" id="WP_343888767.1">
    <property type="nucleotide sequence ID" value="NZ_BAAAEH010000013.1"/>
</dbReference>
<evidence type="ECO:0000313" key="1">
    <source>
        <dbReference type="EMBL" id="MEN2791900.1"/>
    </source>
</evidence>
<evidence type="ECO:0008006" key="3">
    <source>
        <dbReference type="Google" id="ProtNLM"/>
    </source>
</evidence>